<dbReference type="SUPFAM" id="SSF50814">
    <property type="entry name" value="Lipocalins"/>
    <property type="match status" value="1"/>
</dbReference>
<dbReference type="CDD" id="cd07828">
    <property type="entry name" value="lipocalin_heme-bd-THAP4-like"/>
    <property type="match status" value="1"/>
</dbReference>
<dbReference type="InterPro" id="IPR045165">
    <property type="entry name" value="Nitrobindin"/>
</dbReference>
<dbReference type="PANTHER" id="PTHR15854:SF4">
    <property type="entry name" value="PEROXYNITRITE ISOMERASE THAP4"/>
    <property type="match status" value="1"/>
</dbReference>
<dbReference type="AlphaFoldDB" id="A0A9N9EMQ8"/>
<feature type="region of interest" description="Disordered" evidence="2">
    <location>
        <begin position="1"/>
        <end position="20"/>
    </location>
</feature>
<evidence type="ECO:0000256" key="2">
    <source>
        <dbReference type="SAM" id="MobiDB-lite"/>
    </source>
</evidence>
<evidence type="ECO:0000313" key="5">
    <source>
        <dbReference type="Proteomes" id="UP000789375"/>
    </source>
</evidence>
<dbReference type="Pfam" id="PF08768">
    <property type="entry name" value="THAP4_heme-bd"/>
    <property type="match status" value="1"/>
</dbReference>
<name>A0A9N9EMQ8_FUNMO</name>
<protein>
    <submittedName>
        <fullName evidence="4">1143_t:CDS:1</fullName>
    </submittedName>
</protein>
<dbReference type="EMBL" id="CAJVPP010006985">
    <property type="protein sequence ID" value="CAG8683429.1"/>
    <property type="molecule type" value="Genomic_DNA"/>
</dbReference>
<dbReference type="Gene3D" id="2.40.128.20">
    <property type="match status" value="1"/>
</dbReference>
<dbReference type="InterPro" id="IPR014878">
    <property type="entry name" value="THAP4-like_heme-bd"/>
</dbReference>
<comment type="catalytic activity">
    <reaction evidence="1">
        <text>peroxynitrite = nitrate</text>
        <dbReference type="Rhea" id="RHEA:63116"/>
        <dbReference type="ChEBI" id="CHEBI:17632"/>
        <dbReference type="ChEBI" id="CHEBI:25941"/>
    </reaction>
    <physiologicalReaction direction="left-to-right" evidence="1">
        <dbReference type="Rhea" id="RHEA:63117"/>
    </physiologicalReaction>
</comment>
<feature type="domain" description="THAP4-like heme-binding" evidence="3">
    <location>
        <begin position="25"/>
        <end position="178"/>
    </location>
</feature>
<evidence type="ECO:0000313" key="4">
    <source>
        <dbReference type="EMBL" id="CAG8683429.1"/>
    </source>
</evidence>
<dbReference type="InterPro" id="IPR012674">
    <property type="entry name" value="Calycin"/>
</dbReference>
<keyword evidence="5" id="KW-1185">Reference proteome</keyword>
<evidence type="ECO:0000256" key="1">
    <source>
        <dbReference type="ARBA" id="ARBA00036993"/>
    </source>
</evidence>
<dbReference type="PANTHER" id="PTHR15854">
    <property type="entry name" value="THAP4 PROTEIN"/>
    <property type="match status" value="1"/>
</dbReference>
<evidence type="ECO:0000259" key="3">
    <source>
        <dbReference type="Pfam" id="PF08768"/>
    </source>
</evidence>
<gene>
    <name evidence="4" type="ORF">FMOSSE_LOCUS13008</name>
</gene>
<comment type="caution">
    <text evidence="4">The sequence shown here is derived from an EMBL/GenBank/DDBJ whole genome shotgun (WGS) entry which is preliminary data.</text>
</comment>
<accession>A0A9N9EMQ8</accession>
<dbReference type="Proteomes" id="UP000789375">
    <property type="component" value="Unassembled WGS sequence"/>
</dbReference>
<proteinExistence type="predicted"/>
<organism evidence="4 5">
    <name type="scientific">Funneliformis mosseae</name>
    <name type="common">Endomycorrhizal fungus</name>
    <name type="synonym">Glomus mosseae</name>
    <dbReference type="NCBI Taxonomy" id="27381"/>
    <lineage>
        <taxon>Eukaryota</taxon>
        <taxon>Fungi</taxon>
        <taxon>Fungi incertae sedis</taxon>
        <taxon>Mucoromycota</taxon>
        <taxon>Glomeromycotina</taxon>
        <taxon>Glomeromycetes</taxon>
        <taxon>Glomerales</taxon>
        <taxon>Glomeraceae</taxon>
        <taxon>Funneliformis</taxon>
    </lineage>
</organism>
<sequence>MQYNVEHPHNQADDADMKETKQSKHPLEFLFGTWYGEGNGKFEGICDFVYNEEITINPDEANRGWLYYRQRTWNPMKNNSNFHSEVGYIRTPGMSEKIELVLAQPTGIASIEEGRIDGTTVMLKSTDISRSTTAKPPHVAEYNRTWTVDPTNESMTCVFNMSTQSKQMARHLYSTLRRIGRMPK</sequence>
<reference evidence="4" key="1">
    <citation type="submission" date="2021-06" db="EMBL/GenBank/DDBJ databases">
        <authorList>
            <person name="Kallberg Y."/>
            <person name="Tangrot J."/>
            <person name="Rosling A."/>
        </authorList>
    </citation>
    <scope>NUCLEOTIDE SEQUENCE</scope>
    <source>
        <strain evidence="4">87-6 pot B 2015</strain>
    </source>
</reference>